<dbReference type="SUPFAM" id="SSF52540">
    <property type="entry name" value="P-loop containing nucleoside triphosphate hydrolases"/>
    <property type="match status" value="2"/>
</dbReference>
<dbReference type="EMBL" id="NBIV01000068">
    <property type="protein sequence ID" value="PXF45154.1"/>
    <property type="molecule type" value="Genomic_DNA"/>
</dbReference>
<dbReference type="GO" id="GO:0008094">
    <property type="term" value="F:ATP-dependent activity, acting on DNA"/>
    <property type="evidence" value="ECO:0007669"/>
    <property type="project" value="TreeGrafter"/>
</dbReference>
<evidence type="ECO:0000313" key="13">
    <source>
        <dbReference type="Proteomes" id="UP000247409"/>
    </source>
</evidence>
<proteinExistence type="predicted"/>
<feature type="domain" description="RING-type" evidence="9">
    <location>
        <begin position="281"/>
        <end position="320"/>
    </location>
</feature>
<dbReference type="GO" id="GO:0008270">
    <property type="term" value="F:zinc ion binding"/>
    <property type="evidence" value="ECO:0007669"/>
    <property type="project" value="UniProtKB-KW"/>
</dbReference>
<evidence type="ECO:0000313" key="12">
    <source>
        <dbReference type="EMBL" id="PXF45154.1"/>
    </source>
</evidence>
<dbReference type="GO" id="GO:0016787">
    <property type="term" value="F:hydrolase activity"/>
    <property type="evidence" value="ECO:0007669"/>
    <property type="project" value="UniProtKB-KW"/>
</dbReference>
<feature type="domain" description="Helicase C-terminal" evidence="11">
    <location>
        <begin position="350"/>
        <end position="529"/>
    </location>
</feature>
<dbReference type="Proteomes" id="UP000247409">
    <property type="component" value="Unassembled WGS sequence"/>
</dbReference>
<evidence type="ECO:0000256" key="6">
    <source>
        <dbReference type="ARBA" id="ARBA00022833"/>
    </source>
</evidence>
<dbReference type="SMART" id="SM00184">
    <property type="entry name" value="RING"/>
    <property type="match status" value="1"/>
</dbReference>
<keyword evidence="5" id="KW-0347">Helicase</keyword>
<keyword evidence="4" id="KW-0378">Hydrolase</keyword>
<feature type="domain" description="Helicase ATP-binding" evidence="10">
    <location>
        <begin position="1"/>
        <end position="110"/>
    </location>
</feature>
<dbReference type="InterPro" id="IPR027417">
    <property type="entry name" value="P-loop_NTPase"/>
</dbReference>
<dbReference type="Gene3D" id="3.40.50.300">
    <property type="entry name" value="P-loop containing nucleotide triphosphate hydrolases"/>
    <property type="match status" value="1"/>
</dbReference>
<dbReference type="InterPro" id="IPR038718">
    <property type="entry name" value="SNF2-like_sf"/>
</dbReference>
<dbReference type="SUPFAM" id="SSF57850">
    <property type="entry name" value="RING/U-box"/>
    <property type="match status" value="1"/>
</dbReference>
<dbReference type="OrthoDB" id="448448at2759"/>
<dbReference type="Pfam" id="PF13923">
    <property type="entry name" value="zf-C3HC4_2"/>
    <property type="match status" value="1"/>
</dbReference>
<dbReference type="PANTHER" id="PTHR45626:SF22">
    <property type="entry name" value="DNA REPAIR PROTEIN RAD5"/>
    <property type="match status" value="1"/>
</dbReference>
<dbReference type="GO" id="GO:0004386">
    <property type="term" value="F:helicase activity"/>
    <property type="evidence" value="ECO:0007669"/>
    <property type="project" value="UniProtKB-KW"/>
</dbReference>
<dbReference type="PROSITE" id="PS00518">
    <property type="entry name" value="ZF_RING_1"/>
    <property type="match status" value="1"/>
</dbReference>
<dbReference type="InterPro" id="IPR013083">
    <property type="entry name" value="Znf_RING/FYVE/PHD"/>
</dbReference>
<dbReference type="PROSITE" id="PS51192">
    <property type="entry name" value="HELICASE_ATP_BIND_1"/>
    <property type="match status" value="1"/>
</dbReference>
<dbReference type="CDD" id="cd18008">
    <property type="entry name" value="DEXDc_SHPRH-like"/>
    <property type="match status" value="1"/>
</dbReference>
<protein>
    <recommendedName>
        <fullName evidence="14">SWI/SNF-related matrix-associated actin-dependent regulator of chromatin subfamily A member 3-like 3</fullName>
    </recommendedName>
</protein>
<evidence type="ECO:0000259" key="11">
    <source>
        <dbReference type="PROSITE" id="PS51194"/>
    </source>
</evidence>
<dbReference type="Gene3D" id="3.40.50.10810">
    <property type="entry name" value="Tandem AAA-ATPase domain"/>
    <property type="match status" value="1"/>
</dbReference>
<accession>A0A2V3ISR8</accession>
<dbReference type="InterPro" id="IPR001650">
    <property type="entry name" value="Helicase_C-like"/>
</dbReference>
<comment type="caution">
    <text evidence="12">The sequence shown here is derived from an EMBL/GenBank/DDBJ whole genome shotgun (WGS) entry which is preliminary data.</text>
</comment>
<dbReference type="InterPro" id="IPR000330">
    <property type="entry name" value="SNF2_N"/>
</dbReference>
<reference evidence="12 13" key="1">
    <citation type="journal article" date="2018" name="Mol. Biol. Evol.">
        <title>Analysis of the draft genome of the red seaweed Gracilariopsis chorda provides insights into genome size evolution in Rhodophyta.</title>
        <authorList>
            <person name="Lee J."/>
            <person name="Yang E.C."/>
            <person name="Graf L."/>
            <person name="Yang J.H."/>
            <person name="Qiu H."/>
            <person name="Zel Zion U."/>
            <person name="Chan C.X."/>
            <person name="Stephens T.G."/>
            <person name="Weber A.P.M."/>
            <person name="Boo G.H."/>
            <person name="Boo S.M."/>
            <person name="Kim K.M."/>
            <person name="Shin Y."/>
            <person name="Jung M."/>
            <person name="Lee S.J."/>
            <person name="Yim H.S."/>
            <person name="Lee J.H."/>
            <person name="Bhattacharya D."/>
            <person name="Yoon H.S."/>
        </authorList>
    </citation>
    <scope>NUCLEOTIDE SEQUENCE [LARGE SCALE GENOMIC DNA]</scope>
    <source>
        <strain evidence="12 13">SKKU-2015</strain>
        <tissue evidence="12">Whole body</tissue>
    </source>
</reference>
<dbReference type="InterPro" id="IPR001841">
    <property type="entry name" value="Znf_RING"/>
</dbReference>
<dbReference type="AlphaFoldDB" id="A0A2V3ISR8"/>
<evidence type="ECO:0000259" key="9">
    <source>
        <dbReference type="PROSITE" id="PS50089"/>
    </source>
</evidence>
<dbReference type="Pfam" id="PF00271">
    <property type="entry name" value="Helicase_C"/>
    <property type="match status" value="1"/>
</dbReference>
<dbReference type="Gene3D" id="3.30.40.10">
    <property type="entry name" value="Zinc/RING finger domain, C3HC4 (zinc finger)"/>
    <property type="match status" value="1"/>
</dbReference>
<dbReference type="GO" id="GO:0005634">
    <property type="term" value="C:nucleus"/>
    <property type="evidence" value="ECO:0007669"/>
    <property type="project" value="TreeGrafter"/>
</dbReference>
<dbReference type="Pfam" id="PF00176">
    <property type="entry name" value="SNF2-rel_dom"/>
    <property type="match status" value="1"/>
</dbReference>
<keyword evidence="7" id="KW-0067">ATP-binding</keyword>
<evidence type="ECO:0000256" key="3">
    <source>
        <dbReference type="ARBA" id="ARBA00022771"/>
    </source>
</evidence>
<keyword evidence="2" id="KW-0547">Nucleotide-binding</keyword>
<evidence type="ECO:0000259" key="10">
    <source>
        <dbReference type="PROSITE" id="PS51192"/>
    </source>
</evidence>
<sequence length="533" mass="60531">MTHYGQNRGDSRSISILCSDVVVTSYGTLAAECSEDTANGEEPSPKDGPLLQLKWRRIILDEAHTIKSRSTKWAKAAYKIKAERRWCVTGTVIHNHVNDVFSLLHFLDVRPWSSWAFWNRGIVANLESNDLKRQRTAMSLIRDIISSVTLRRKKNTKDSRGERIVQLTKKTVELVQLTSSSQERDFYNALHKRSRVQFDTYLSEGKVMHNYASILELLLRLRQACNHPYLVFAAAPSKDSAVMRDKDKLYKQFMEAGSSAEYVDKVFKDVQSGALGKALQCPLCLDVIDDPVAPKECAHPVCRVCMMESLKRANKCPVCRVPISNESVMTLPRESRFSIDLSKRWRSSAKIDELLKDVRERQDVRNRSKGNGIGKTVIFSQFTSMLDLVGVALDRQSFKWLRIDGSVPQAQRALILQQFENEDEKAKDSSNILLVSLRAGGVGLNLVAASFAILLDIHWNPQVDAQAQDRIHRHGQTRDVLIKRYIIRDTVEEKLLKVQERKQHIADGALEVATDEDRKQAKLSELKLLFSVS</sequence>
<evidence type="ECO:0000256" key="5">
    <source>
        <dbReference type="ARBA" id="ARBA00022806"/>
    </source>
</evidence>
<keyword evidence="6" id="KW-0862">Zinc</keyword>
<evidence type="ECO:0000256" key="7">
    <source>
        <dbReference type="ARBA" id="ARBA00022840"/>
    </source>
</evidence>
<dbReference type="GO" id="GO:0006281">
    <property type="term" value="P:DNA repair"/>
    <property type="evidence" value="ECO:0007669"/>
    <property type="project" value="TreeGrafter"/>
</dbReference>
<evidence type="ECO:0000256" key="4">
    <source>
        <dbReference type="ARBA" id="ARBA00022801"/>
    </source>
</evidence>
<dbReference type="SMART" id="SM00490">
    <property type="entry name" value="HELICc"/>
    <property type="match status" value="1"/>
</dbReference>
<gene>
    <name evidence="12" type="ORF">BWQ96_05055</name>
</gene>
<evidence type="ECO:0000256" key="8">
    <source>
        <dbReference type="PROSITE-ProRule" id="PRU00175"/>
    </source>
</evidence>
<dbReference type="InterPro" id="IPR050628">
    <property type="entry name" value="SNF2_RAD54_helicase_TF"/>
</dbReference>
<keyword evidence="13" id="KW-1185">Reference proteome</keyword>
<dbReference type="CDD" id="cd18793">
    <property type="entry name" value="SF2_C_SNF"/>
    <property type="match status" value="1"/>
</dbReference>
<dbReference type="InterPro" id="IPR049730">
    <property type="entry name" value="SNF2/RAD54-like_C"/>
</dbReference>
<keyword evidence="3 8" id="KW-0863">Zinc-finger</keyword>
<name>A0A2V3ISR8_9FLOR</name>
<dbReference type="PANTHER" id="PTHR45626">
    <property type="entry name" value="TRANSCRIPTION TERMINATION FACTOR 2-RELATED"/>
    <property type="match status" value="1"/>
</dbReference>
<dbReference type="GO" id="GO:0005524">
    <property type="term" value="F:ATP binding"/>
    <property type="evidence" value="ECO:0007669"/>
    <property type="project" value="UniProtKB-KW"/>
</dbReference>
<organism evidence="12 13">
    <name type="scientific">Gracilariopsis chorda</name>
    <dbReference type="NCBI Taxonomy" id="448386"/>
    <lineage>
        <taxon>Eukaryota</taxon>
        <taxon>Rhodophyta</taxon>
        <taxon>Florideophyceae</taxon>
        <taxon>Rhodymeniophycidae</taxon>
        <taxon>Gracilariales</taxon>
        <taxon>Gracilariaceae</taxon>
        <taxon>Gracilariopsis</taxon>
    </lineage>
</organism>
<keyword evidence="1" id="KW-0479">Metal-binding</keyword>
<dbReference type="PROSITE" id="PS50089">
    <property type="entry name" value="ZF_RING_2"/>
    <property type="match status" value="1"/>
</dbReference>
<evidence type="ECO:0000256" key="1">
    <source>
        <dbReference type="ARBA" id="ARBA00022723"/>
    </source>
</evidence>
<dbReference type="InterPro" id="IPR014001">
    <property type="entry name" value="Helicase_ATP-bd"/>
</dbReference>
<evidence type="ECO:0008006" key="14">
    <source>
        <dbReference type="Google" id="ProtNLM"/>
    </source>
</evidence>
<dbReference type="PROSITE" id="PS51194">
    <property type="entry name" value="HELICASE_CTER"/>
    <property type="match status" value="1"/>
</dbReference>
<dbReference type="InterPro" id="IPR017907">
    <property type="entry name" value="Znf_RING_CS"/>
</dbReference>
<dbReference type="STRING" id="448386.A0A2V3ISR8"/>
<evidence type="ECO:0000256" key="2">
    <source>
        <dbReference type="ARBA" id="ARBA00022741"/>
    </source>
</evidence>